<dbReference type="RefSeq" id="WP_195711742.1">
    <property type="nucleotide sequence ID" value="NZ_CP062917.1"/>
</dbReference>
<keyword evidence="1" id="KW-0614">Plasmid</keyword>
<evidence type="ECO:0000313" key="1">
    <source>
        <dbReference type="EMBL" id="QPF11708.1"/>
    </source>
</evidence>
<dbReference type="Proteomes" id="UP000594500">
    <property type="component" value="Plasmid unnamednovel_1"/>
</dbReference>
<name>A0AAQ0BQI1_RAOTE</name>
<geneLocation type="plasmid" evidence="1 2">
    <name>unnamednovel_1</name>
</geneLocation>
<organism evidence="1 2">
    <name type="scientific">Raoultella terrigena</name>
    <name type="common">Klebsiella terrigena</name>
    <dbReference type="NCBI Taxonomy" id="577"/>
    <lineage>
        <taxon>Bacteria</taxon>
        <taxon>Pseudomonadati</taxon>
        <taxon>Pseudomonadota</taxon>
        <taxon>Gammaproteobacteria</taxon>
        <taxon>Enterobacterales</taxon>
        <taxon>Enterobacteriaceae</taxon>
        <taxon>Klebsiella/Raoultella group</taxon>
        <taxon>Raoultella</taxon>
    </lineage>
</organism>
<gene>
    <name evidence="1" type="ORF">IMO34_27080</name>
</gene>
<accession>A0AAQ0BQI1</accession>
<dbReference type="AlphaFoldDB" id="A0AAQ0BQI1"/>
<evidence type="ECO:0000313" key="2">
    <source>
        <dbReference type="Proteomes" id="UP000594500"/>
    </source>
</evidence>
<dbReference type="EMBL" id="CP062917">
    <property type="protein sequence ID" value="QPF11708.1"/>
    <property type="molecule type" value="Genomic_DNA"/>
</dbReference>
<sequence length="250" mass="28260">MDRAQQLIVFQSQTKNVKELDRAWRIAKISLNLALKNDRDTEARIHTKTLSLIYSAWTEALFSKLIHTPYGFELSEIEDIKKIKGMEAKWRKCLKLAKAKVLSAPTFDSVQLSSAEIYIKELIIDYVKTPSTLRNRIAHGQWVVAFQGDSVTDISSDLTLAIEELSVVALDNLKMGFKGLADIIEAMIESPSNAFVKDFTKVEFDLKSNLSRRSGYTLVGHVQSLKEKYAYRLLKPTRLANCICAIQDDG</sequence>
<proteinExistence type="predicted"/>
<protein>
    <submittedName>
        <fullName evidence="1">Uncharacterized protein</fullName>
    </submittedName>
</protein>
<reference evidence="1 2" key="1">
    <citation type="submission" date="2020-10" db="EMBL/GenBank/DDBJ databases">
        <title>Resistance determinants and their genetic context in bacteria from a longitudinal study of pigs reared under conventional and antibiotic-free husbandry practices.</title>
        <authorList>
            <person name="Poulin-Laprade D."/>
            <person name="Brouard J.-S."/>
            <person name="Gagnon N."/>
            <person name="Turcotte A."/>
            <person name="Langlois A."/>
            <person name="Matte J.J."/>
            <person name="Carrillo C.D."/>
            <person name="Zaheer R."/>
            <person name="McAllister T."/>
            <person name="Topp E."/>
            <person name="Talbot G."/>
        </authorList>
    </citation>
    <scope>NUCLEOTIDE SEQUENCE [LARGE SCALE GENOMIC DNA]</scope>
    <source>
        <strain evidence="1 2">Res13-Abat-PEB01-P1-04-A</strain>
        <plasmid evidence="1 2">unnamednovel_1</plasmid>
    </source>
</reference>